<dbReference type="PATRIC" id="fig|312309.11.peg.3247"/>
<evidence type="ECO:0000313" key="2">
    <source>
        <dbReference type="Proteomes" id="UP000000537"/>
    </source>
</evidence>
<dbReference type="Proteomes" id="UP000000537">
    <property type="component" value="Chromosome II"/>
</dbReference>
<dbReference type="HOGENOM" id="CLU_2025773_0_0_6"/>
<dbReference type="AlphaFoldDB" id="Q5DZT2"/>
<evidence type="ECO:0000313" key="1">
    <source>
        <dbReference type="EMBL" id="AAW87714.1"/>
    </source>
</evidence>
<sequence>MLMALNTHNFDHKKAYGYDNIVMDADYSQVDRANIENLNNITAMVRFSYTENRQITIEKFENITVIESITTKDFDFKDAAKGVLFLGERISIEIVNKDSAAILYPKAFNKLGHFNQFTLKLT</sequence>
<proteinExistence type="predicted"/>
<organism evidence="1 2">
    <name type="scientific">Aliivibrio fischeri (strain ATCC 700601 / ES114)</name>
    <name type="common">Vibrio fischeri</name>
    <dbReference type="NCBI Taxonomy" id="312309"/>
    <lineage>
        <taxon>Bacteria</taxon>
        <taxon>Pseudomonadati</taxon>
        <taxon>Pseudomonadota</taxon>
        <taxon>Gammaproteobacteria</taxon>
        <taxon>Vibrionales</taxon>
        <taxon>Vibrionaceae</taxon>
        <taxon>Aliivibrio</taxon>
    </lineage>
</organism>
<protein>
    <submittedName>
        <fullName evidence="1">Uncharacterized protein</fullName>
    </submittedName>
</protein>
<accession>Q5DZT2</accession>
<gene>
    <name evidence="1" type="ordered locus">VF_A0644</name>
</gene>
<reference evidence="1 2" key="2">
    <citation type="journal article" date="2008" name="BMC Genomics">
        <title>Comparative genomics-based investigation of resequencing targets in Vibrio fischeri: focus on point miscalls and artefactual expansions.</title>
        <authorList>
            <person name="Mandel M.J."/>
            <person name="Stabb E.V."/>
            <person name="Ruby E.G."/>
        </authorList>
    </citation>
    <scope>NUCLEOTIDE SEQUENCE [LARGE SCALE GENOMIC DNA]</scope>
    <source>
        <strain evidence="2">ATCC 700601 / ES114</strain>
    </source>
</reference>
<dbReference type="RefSeq" id="WP_011263482.1">
    <property type="nucleotide sequence ID" value="NC_006841.2"/>
</dbReference>
<dbReference type="EMBL" id="CP000021">
    <property type="protein sequence ID" value="AAW87714.1"/>
    <property type="molecule type" value="Genomic_DNA"/>
</dbReference>
<name>Q5DZT2_ALIF1</name>
<dbReference type="EnsemblBacteria" id="AAW87714">
    <property type="protein sequence ID" value="AAW87714"/>
    <property type="gene ID" value="VF_A0644"/>
</dbReference>
<keyword evidence="2" id="KW-1185">Reference proteome</keyword>
<dbReference type="OrthoDB" id="8906291at2"/>
<dbReference type="GeneID" id="54165966"/>
<reference evidence="1 2" key="1">
    <citation type="journal article" date="2005" name="Proc. Natl. Acad. Sci. U.S.A.">
        <title>Complete genome sequence of Vibrio fischeri: a symbiotic bacterium with pathogenic congeners.</title>
        <authorList>
            <person name="Ruby E.G."/>
            <person name="Urbanowski M."/>
            <person name="Campbell J."/>
            <person name="Dunn A."/>
            <person name="Faini M."/>
            <person name="Gunsalus R."/>
            <person name="Lostroh P."/>
            <person name="Lupp C."/>
            <person name="McCann J."/>
            <person name="Millikan D."/>
            <person name="Schaefer A."/>
            <person name="Stabb E."/>
            <person name="Stevens A."/>
            <person name="Visick K."/>
            <person name="Whistler C."/>
            <person name="Greenberg E.P."/>
        </authorList>
    </citation>
    <scope>NUCLEOTIDE SEQUENCE [LARGE SCALE GENOMIC DNA]</scope>
    <source>
        <strain evidence="2">ATCC 700601 / ES114</strain>
    </source>
</reference>
<dbReference type="KEGG" id="vfi:VF_A0644"/>